<feature type="compositionally biased region" description="Low complexity" evidence="1">
    <location>
        <begin position="253"/>
        <end position="262"/>
    </location>
</feature>
<feature type="compositionally biased region" description="Low complexity" evidence="1">
    <location>
        <begin position="36"/>
        <end position="68"/>
    </location>
</feature>
<evidence type="ECO:0000313" key="3">
    <source>
        <dbReference type="Proteomes" id="UP000663889"/>
    </source>
</evidence>
<reference evidence="2" key="1">
    <citation type="submission" date="2021-02" db="EMBL/GenBank/DDBJ databases">
        <authorList>
            <person name="Nowell W R."/>
        </authorList>
    </citation>
    <scope>NUCLEOTIDE SEQUENCE</scope>
</reference>
<proteinExistence type="predicted"/>
<accession>A0A814PPJ3</accession>
<evidence type="ECO:0000256" key="1">
    <source>
        <dbReference type="SAM" id="MobiDB-lite"/>
    </source>
</evidence>
<name>A0A814PPJ3_9BILA</name>
<evidence type="ECO:0000313" key="2">
    <source>
        <dbReference type="EMBL" id="CAF1108816.1"/>
    </source>
</evidence>
<dbReference type="EMBL" id="CAJNOU010000884">
    <property type="protein sequence ID" value="CAF1108816.1"/>
    <property type="molecule type" value="Genomic_DNA"/>
</dbReference>
<dbReference type="Proteomes" id="UP000663889">
    <property type="component" value="Unassembled WGS sequence"/>
</dbReference>
<protein>
    <submittedName>
        <fullName evidence="2">Uncharacterized protein</fullName>
    </submittedName>
</protein>
<feature type="region of interest" description="Disordered" evidence="1">
    <location>
        <begin position="193"/>
        <end position="265"/>
    </location>
</feature>
<gene>
    <name evidence="2" type="ORF">SEV965_LOCUS16270</name>
</gene>
<sequence length="346" mass="39100">MVHFSQSLMPDVPLATSLPTTFTFQPSNNNNQIDDQSTLQQQSVASSSQSQLNSSNQQQRSSSNDESNTNNQTHPNDYETRLRCPNCDTWVVNLSDHLRKTHRIASPVDRKPLLRMARLEKRRMTESANNTSTINRRTSSTHIVNGLQSSHTNTNNEIENLLFKHEQDSNPQFSVTLPENILLNHQITNSIGHFTSPTSNKRIRSSDDHTGQTINGPLSPNKKNRLDIIDTTKLVQTSHSSSSSKSSKKNRNKQQQQQQQSQPQTIIKTAASGIFPQQAVAMQHMEESSDDLSKVLQMMGNEMNFLNQHLQTTSILLQKQLDLARDSLHACSVQFAHLKRMIQQQI</sequence>
<comment type="caution">
    <text evidence="2">The sequence shown here is derived from an EMBL/GenBank/DDBJ whole genome shotgun (WGS) entry which is preliminary data.</text>
</comment>
<organism evidence="2 3">
    <name type="scientific">Rotaria sordida</name>
    <dbReference type="NCBI Taxonomy" id="392033"/>
    <lineage>
        <taxon>Eukaryota</taxon>
        <taxon>Metazoa</taxon>
        <taxon>Spiralia</taxon>
        <taxon>Gnathifera</taxon>
        <taxon>Rotifera</taxon>
        <taxon>Eurotatoria</taxon>
        <taxon>Bdelloidea</taxon>
        <taxon>Philodinida</taxon>
        <taxon>Philodinidae</taxon>
        <taxon>Rotaria</taxon>
    </lineage>
</organism>
<dbReference type="AlphaFoldDB" id="A0A814PPJ3"/>
<feature type="compositionally biased region" description="Polar residues" evidence="1">
    <location>
        <begin position="23"/>
        <end position="35"/>
    </location>
</feature>
<feature type="region of interest" description="Disordered" evidence="1">
    <location>
        <begin position="23"/>
        <end position="82"/>
    </location>
</feature>